<dbReference type="Proteomes" id="UP001519287">
    <property type="component" value="Unassembled WGS sequence"/>
</dbReference>
<protein>
    <submittedName>
        <fullName evidence="1">Uncharacterized protein</fullName>
    </submittedName>
</protein>
<keyword evidence="2" id="KW-1185">Reference proteome</keyword>
<name>A0ABS4IQR2_9BACL</name>
<evidence type="ECO:0000313" key="1">
    <source>
        <dbReference type="EMBL" id="MBP1989913.1"/>
    </source>
</evidence>
<reference evidence="1 2" key="1">
    <citation type="submission" date="2021-03" db="EMBL/GenBank/DDBJ databases">
        <title>Genomic Encyclopedia of Type Strains, Phase IV (KMG-IV): sequencing the most valuable type-strain genomes for metagenomic binning, comparative biology and taxonomic classification.</title>
        <authorList>
            <person name="Goeker M."/>
        </authorList>
    </citation>
    <scope>NUCLEOTIDE SEQUENCE [LARGE SCALE GENOMIC DNA]</scope>
    <source>
        <strain evidence="1 2">DSM 26048</strain>
    </source>
</reference>
<dbReference type="EMBL" id="JAGGLB010000003">
    <property type="protein sequence ID" value="MBP1989913.1"/>
    <property type="molecule type" value="Genomic_DNA"/>
</dbReference>
<gene>
    <name evidence="1" type="ORF">J2Z66_001511</name>
</gene>
<proteinExistence type="predicted"/>
<accession>A0ABS4IQR2</accession>
<comment type="caution">
    <text evidence="1">The sequence shown here is derived from an EMBL/GenBank/DDBJ whole genome shotgun (WGS) entry which is preliminary data.</text>
</comment>
<sequence>MYFNFIFYMTTLYFQALFVDELYGGVKNDFTYLNCKLRLRIYFF</sequence>
<organism evidence="1 2">
    <name type="scientific">Paenibacillus eucommiae</name>
    <dbReference type="NCBI Taxonomy" id="1355755"/>
    <lineage>
        <taxon>Bacteria</taxon>
        <taxon>Bacillati</taxon>
        <taxon>Bacillota</taxon>
        <taxon>Bacilli</taxon>
        <taxon>Bacillales</taxon>
        <taxon>Paenibacillaceae</taxon>
        <taxon>Paenibacillus</taxon>
    </lineage>
</organism>
<evidence type="ECO:0000313" key="2">
    <source>
        <dbReference type="Proteomes" id="UP001519287"/>
    </source>
</evidence>